<gene>
    <name evidence="2" type="ORF">I4I81_12930</name>
</gene>
<feature type="compositionally biased region" description="Low complexity" evidence="1">
    <location>
        <begin position="1"/>
        <end position="14"/>
    </location>
</feature>
<comment type="caution">
    <text evidence="2">The sequence shown here is derived from an EMBL/GenBank/DDBJ whole genome shotgun (WGS) entry which is preliminary data.</text>
</comment>
<organism evidence="2 3">
    <name type="scientific">Pseudonocardia abyssalis</name>
    <dbReference type="NCBI Taxonomy" id="2792008"/>
    <lineage>
        <taxon>Bacteria</taxon>
        <taxon>Bacillati</taxon>
        <taxon>Actinomycetota</taxon>
        <taxon>Actinomycetes</taxon>
        <taxon>Pseudonocardiales</taxon>
        <taxon>Pseudonocardiaceae</taxon>
        <taxon>Pseudonocardia</taxon>
    </lineage>
</organism>
<dbReference type="EMBL" id="JADQDK010000001">
    <property type="protein sequence ID" value="MBW0135152.1"/>
    <property type="molecule type" value="Genomic_DNA"/>
</dbReference>
<evidence type="ECO:0000313" key="3">
    <source>
        <dbReference type="Proteomes" id="UP000694287"/>
    </source>
</evidence>
<feature type="region of interest" description="Disordered" evidence="1">
    <location>
        <begin position="1"/>
        <end position="29"/>
    </location>
</feature>
<accession>A0ABS6USJ3</accession>
<dbReference type="Proteomes" id="UP000694287">
    <property type="component" value="Unassembled WGS sequence"/>
</dbReference>
<sequence>MISTSTSLRTTRSLLGRRRSGTEPAARRAGRLRRAIARVGAAVVAAHTASVPF</sequence>
<keyword evidence="3" id="KW-1185">Reference proteome</keyword>
<evidence type="ECO:0000313" key="2">
    <source>
        <dbReference type="EMBL" id="MBW0135152.1"/>
    </source>
</evidence>
<name>A0ABS6USJ3_9PSEU</name>
<evidence type="ECO:0000256" key="1">
    <source>
        <dbReference type="SAM" id="MobiDB-lite"/>
    </source>
</evidence>
<dbReference type="RefSeq" id="WP_218605831.1">
    <property type="nucleotide sequence ID" value="NZ_JADQDJ010000436.1"/>
</dbReference>
<reference evidence="2 3" key="1">
    <citation type="submission" date="2020-11" db="EMBL/GenBank/DDBJ databases">
        <title>Pseudonocardia abyssalis sp. nov. and Pseudonocardia oceani sp. nov., description and phylogenomic analysis of two novel actinomycetes isolated from the deep Southern Ocean.</title>
        <authorList>
            <person name="Parra J."/>
        </authorList>
    </citation>
    <scope>NUCLEOTIDE SEQUENCE [LARGE SCALE GENOMIC DNA]</scope>
    <source>
        <strain evidence="2 3">KRD-168</strain>
    </source>
</reference>
<proteinExistence type="predicted"/>
<protein>
    <submittedName>
        <fullName evidence="2">Uncharacterized protein</fullName>
    </submittedName>
</protein>